<evidence type="ECO:0000256" key="1">
    <source>
        <dbReference type="SAM" id="Coils"/>
    </source>
</evidence>
<accession>A0AA39FKH7</accession>
<dbReference type="EMBL" id="JAQQBS010000003">
    <property type="protein sequence ID" value="KAK0170974.1"/>
    <property type="molecule type" value="Genomic_DNA"/>
</dbReference>
<dbReference type="AlphaFoldDB" id="A0AA39FKH7"/>
<feature type="coiled-coil region" evidence="1">
    <location>
        <begin position="111"/>
        <end position="159"/>
    </location>
</feature>
<dbReference type="Proteomes" id="UP001168990">
    <property type="component" value="Unassembled WGS sequence"/>
</dbReference>
<evidence type="ECO:0000313" key="4">
    <source>
        <dbReference type="Proteomes" id="UP001168990"/>
    </source>
</evidence>
<keyword evidence="4" id="KW-1185">Reference proteome</keyword>
<keyword evidence="1" id="KW-0175">Coiled coil</keyword>
<reference evidence="3" key="2">
    <citation type="submission" date="2023-03" db="EMBL/GenBank/DDBJ databases">
        <authorList>
            <person name="Inwood S.N."/>
            <person name="Skelly J.G."/>
            <person name="Guhlin J."/>
            <person name="Harrop T.W.R."/>
            <person name="Goldson S.G."/>
            <person name="Dearden P.K."/>
        </authorList>
    </citation>
    <scope>NUCLEOTIDE SEQUENCE</scope>
    <source>
        <strain evidence="3">Irish</strain>
        <tissue evidence="3">Whole body</tissue>
    </source>
</reference>
<protein>
    <submittedName>
        <fullName evidence="3">Uncharacterized protein</fullName>
    </submittedName>
</protein>
<reference evidence="3" key="1">
    <citation type="journal article" date="2023" name="bioRxiv">
        <title>Scaffold-level genome assemblies of two parasitoid biocontrol wasps reveal the parthenogenesis mechanism and an associated novel virus.</title>
        <authorList>
            <person name="Inwood S."/>
            <person name="Skelly J."/>
            <person name="Guhlin J."/>
            <person name="Harrop T."/>
            <person name="Goldson S."/>
            <person name="Dearden P."/>
        </authorList>
    </citation>
    <scope>NUCLEOTIDE SEQUENCE</scope>
    <source>
        <strain evidence="3">Irish</strain>
        <tissue evidence="3">Whole body</tissue>
    </source>
</reference>
<comment type="caution">
    <text evidence="3">The sequence shown here is derived from an EMBL/GenBank/DDBJ whole genome shotgun (WGS) entry which is preliminary data.</text>
</comment>
<evidence type="ECO:0000256" key="2">
    <source>
        <dbReference type="SAM" id="MobiDB-lite"/>
    </source>
</evidence>
<feature type="compositionally biased region" description="Pro residues" evidence="2">
    <location>
        <begin position="12"/>
        <end position="25"/>
    </location>
</feature>
<feature type="compositionally biased region" description="Polar residues" evidence="2">
    <location>
        <begin position="59"/>
        <end position="81"/>
    </location>
</feature>
<organism evidence="3 4">
    <name type="scientific">Microctonus aethiopoides</name>
    <dbReference type="NCBI Taxonomy" id="144406"/>
    <lineage>
        <taxon>Eukaryota</taxon>
        <taxon>Metazoa</taxon>
        <taxon>Ecdysozoa</taxon>
        <taxon>Arthropoda</taxon>
        <taxon>Hexapoda</taxon>
        <taxon>Insecta</taxon>
        <taxon>Pterygota</taxon>
        <taxon>Neoptera</taxon>
        <taxon>Endopterygota</taxon>
        <taxon>Hymenoptera</taxon>
        <taxon>Apocrita</taxon>
        <taxon>Ichneumonoidea</taxon>
        <taxon>Braconidae</taxon>
        <taxon>Euphorinae</taxon>
        <taxon>Microctonus</taxon>
    </lineage>
</organism>
<name>A0AA39FKH7_9HYME</name>
<feature type="region of interest" description="Disordered" evidence="2">
    <location>
        <begin position="1"/>
        <end position="82"/>
    </location>
</feature>
<proteinExistence type="predicted"/>
<gene>
    <name evidence="3" type="ORF">PV328_008749</name>
</gene>
<evidence type="ECO:0000313" key="3">
    <source>
        <dbReference type="EMBL" id="KAK0170974.1"/>
    </source>
</evidence>
<feature type="compositionally biased region" description="Polar residues" evidence="2">
    <location>
        <begin position="39"/>
        <end position="49"/>
    </location>
</feature>
<sequence>MPNMTMLQQYHLPPPGSHQHPPPSGHHPSGLSQAHVANHPTNSHPQGMGQQIPHGPIPVTSQPQEQTSLSYQPQGFPSQGVQIPVQYVPLGTQGPQFSNMSNTITGKDTSIAKLRNQVDDLQYELNEVRARNDKLEHNLEELEETRGLANNRLQELGKLHQQHRDTLKK</sequence>